<comment type="similarity">
    <text evidence="1 5">Belongs to the peptidase S41A family.</text>
</comment>
<evidence type="ECO:0000256" key="6">
    <source>
        <dbReference type="SAM" id="MobiDB-lite"/>
    </source>
</evidence>
<evidence type="ECO:0000256" key="1">
    <source>
        <dbReference type="ARBA" id="ARBA00009179"/>
    </source>
</evidence>
<dbReference type="AlphaFoldDB" id="A0A417YF27"/>
<evidence type="ECO:0000256" key="2">
    <source>
        <dbReference type="ARBA" id="ARBA00022670"/>
    </source>
</evidence>
<accession>A0A417YF27</accession>
<dbReference type="Gene3D" id="3.90.226.10">
    <property type="entry name" value="2-enoyl-CoA Hydratase, Chain A, domain 1"/>
    <property type="match status" value="1"/>
</dbReference>
<dbReference type="CDD" id="cd07560">
    <property type="entry name" value="Peptidase_S41_CPP"/>
    <property type="match status" value="1"/>
</dbReference>
<dbReference type="InterPro" id="IPR055210">
    <property type="entry name" value="CtpA/B_N"/>
</dbReference>
<dbReference type="OrthoDB" id="9812068at2"/>
<evidence type="ECO:0000256" key="7">
    <source>
        <dbReference type="SAM" id="SignalP"/>
    </source>
</evidence>
<dbReference type="GO" id="GO:0004175">
    <property type="term" value="F:endopeptidase activity"/>
    <property type="evidence" value="ECO:0007669"/>
    <property type="project" value="TreeGrafter"/>
</dbReference>
<dbReference type="InterPro" id="IPR029045">
    <property type="entry name" value="ClpP/crotonase-like_dom_sf"/>
</dbReference>
<dbReference type="SMART" id="SM00228">
    <property type="entry name" value="PDZ"/>
    <property type="match status" value="1"/>
</dbReference>
<dbReference type="PANTHER" id="PTHR32060:SF29">
    <property type="entry name" value="CARBOXY-TERMINAL PROCESSING PROTEASE CTPB"/>
    <property type="match status" value="1"/>
</dbReference>
<dbReference type="SUPFAM" id="SSF52096">
    <property type="entry name" value="ClpP/crotonase"/>
    <property type="match status" value="1"/>
</dbReference>
<reference evidence="9 10" key="1">
    <citation type="journal article" date="2007" name="Int. J. Syst. Evol. Microbiol.">
        <title>Oceanobacillus profundus sp. nov., isolated from a deep-sea sediment core.</title>
        <authorList>
            <person name="Kim Y.G."/>
            <person name="Choi D.H."/>
            <person name="Hyun S."/>
            <person name="Cho B.C."/>
        </authorList>
    </citation>
    <scope>NUCLEOTIDE SEQUENCE [LARGE SCALE GENOMIC DNA]</scope>
    <source>
        <strain evidence="9 10">DSM 18246</strain>
    </source>
</reference>
<dbReference type="InterPro" id="IPR001478">
    <property type="entry name" value="PDZ"/>
</dbReference>
<evidence type="ECO:0000313" key="10">
    <source>
        <dbReference type="Proteomes" id="UP000285456"/>
    </source>
</evidence>
<dbReference type="Gene3D" id="1.10.101.10">
    <property type="entry name" value="PGBD-like superfamily/PGBD"/>
    <property type="match status" value="1"/>
</dbReference>
<keyword evidence="3 5" id="KW-0378">Hydrolase</keyword>
<evidence type="ECO:0000256" key="3">
    <source>
        <dbReference type="ARBA" id="ARBA00022801"/>
    </source>
</evidence>
<dbReference type="SUPFAM" id="SSF50156">
    <property type="entry name" value="PDZ domain-like"/>
    <property type="match status" value="1"/>
</dbReference>
<dbReference type="Gene3D" id="3.30.750.44">
    <property type="match status" value="1"/>
</dbReference>
<dbReference type="GO" id="GO:0030288">
    <property type="term" value="C:outer membrane-bounded periplasmic space"/>
    <property type="evidence" value="ECO:0007669"/>
    <property type="project" value="TreeGrafter"/>
</dbReference>
<dbReference type="GO" id="GO:0007165">
    <property type="term" value="P:signal transduction"/>
    <property type="evidence" value="ECO:0007669"/>
    <property type="project" value="TreeGrafter"/>
</dbReference>
<dbReference type="Pfam" id="PF01471">
    <property type="entry name" value="PG_binding_1"/>
    <property type="match status" value="1"/>
</dbReference>
<evidence type="ECO:0000256" key="4">
    <source>
        <dbReference type="ARBA" id="ARBA00022825"/>
    </source>
</evidence>
<dbReference type="Pfam" id="PF17820">
    <property type="entry name" value="PDZ_6"/>
    <property type="match status" value="1"/>
</dbReference>
<feature type="region of interest" description="Disordered" evidence="6">
    <location>
        <begin position="38"/>
        <end position="61"/>
    </location>
</feature>
<keyword evidence="2 5" id="KW-0645">Protease</keyword>
<keyword evidence="7" id="KW-0732">Signal</keyword>
<evidence type="ECO:0000313" key="9">
    <source>
        <dbReference type="EMBL" id="RHW31229.1"/>
    </source>
</evidence>
<feature type="domain" description="PDZ" evidence="8">
    <location>
        <begin position="115"/>
        <end position="179"/>
    </location>
</feature>
<keyword evidence="4 5" id="KW-0720">Serine protease</keyword>
<dbReference type="FunFam" id="2.30.42.10:FF:000063">
    <property type="entry name" value="Peptidase, S41 family"/>
    <property type="match status" value="1"/>
</dbReference>
<dbReference type="EMBL" id="QWEH01000009">
    <property type="protein sequence ID" value="RHW31229.1"/>
    <property type="molecule type" value="Genomic_DNA"/>
</dbReference>
<dbReference type="InterPro" id="IPR041489">
    <property type="entry name" value="PDZ_6"/>
</dbReference>
<dbReference type="Proteomes" id="UP000285456">
    <property type="component" value="Unassembled WGS sequence"/>
</dbReference>
<dbReference type="CDD" id="cd06782">
    <property type="entry name" value="cpPDZ_CPP-like"/>
    <property type="match status" value="1"/>
</dbReference>
<evidence type="ECO:0000259" key="8">
    <source>
        <dbReference type="PROSITE" id="PS50106"/>
    </source>
</evidence>
<dbReference type="SMART" id="SM00245">
    <property type="entry name" value="TSPc"/>
    <property type="match status" value="1"/>
</dbReference>
<dbReference type="RefSeq" id="WP_095311167.1">
    <property type="nucleotide sequence ID" value="NZ_JAMAWL010000002.1"/>
</dbReference>
<dbReference type="GO" id="GO:0006508">
    <property type="term" value="P:proteolysis"/>
    <property type="evidence" value="ECO:0007669"/>
    <property type="project" value="UniProtKB-KW"/>
</dbReference>
<dbReference type="Pfam" id="PF03572">
    <property type="entry name" value="Peptidase_S41"/>
    <property type="match status" value="1"/>
</dbReference>
<sequence length="489" mass="53352">MKLKKSQIILIFVAALFLGFAGAYAGVEFAQSKDSGMEQGANQITNNGSTNEDTEAPDSSADLNKINQAYSLIKQNYLEEVEDTQLIEGAIEGMLSTLEDPHTSYMDIETVNQFTDQIESSFEGIGAEVSMVNGLVTIVAPIKDSPAEKAGLRPNDQVLTVDGESLEGLNLNEAVAKIRGEKGSEVELEIQRAGVSDPFPVTIVRDEIPVETVYSSSEMVDGKLTGIIEITNFSENTAKEFEEQLAALEKENIEGLVIDVRGNPGGLLDVAEDILSLFVPKDIPYIQIENGDGEREGYHSQLTEKKGYPISILINEGSASASEILAVALKELDYDVVGETSYGKGTVQQAVPLGDGSSIKLTTFKWLSPHGEWINEKGVEPTIEVKQPEYYYTHPVQIEEDALKVDQTDEAIANLQVMLSGLGYDTGRTDGYYSEETEEAVSSFQSDNDLTDTGEVDQDTAGLIEAQVIEKIRDRDDDNQMEEALKALY</sequence>
<dbReference type="InterPro" id="IPR002477">
    <property type="entry name" value="Peptidoglycan-bd-like"/>
</dbReference>
<dbReference type="InterPro" id="IPR004447">
    <property type="entry name" value="Peptidase_S41A"/>
</dbReference>
<proteinExistence type="inferred from homology"/>
<dbReference type="InterPro" id="IPR036365">
    <property type="entry name" value="PGBD-like_sf"/>
</dbReference>
<feature type="chain" id="PRO_5038906410" evidence="7">
    <location>
        <begin position="26"/>
        <end position="489"/>
    </location>
</feature>
<dbReference type="GO" id="GO:0008236">
    <property type="term" value="F:serine-type peptidase activity"/>
    <property type="evidence" value="ECO:0007669"/>
    <property type="project" value="UniProtKB-KW"/>
</dbReference>
<dbReference type="InterPro" id="IPR036366">
    <property type="entry name" value="PGBDSf"/>
</dbReference>
<keyword evidence="10" id="KW-1185">Reference proteome</keyword>
<gene>
    <name evidence="9" type="ORF">D1B32_13570</name>
</gene>
<dbReference type="PANTHER" id="PTHR32060">
    <property type="entry name" value="TAIL-SPECIFIC PROTEASE"/>
    <property type="match status" value="1"/>
</dbReference>
<comment type="caution">
    <text evidence="9">The sequence shown here is derived from an EMBL/GenBank/DDBJ whole genome shotgun (WGS) entry which is preliminary data.</text>
</comment>
<evidence type="ECO:0000256" key="5">
    <source>
        <dbReference type="RuleBase" id="RU004404"/>
    </source>
</evidence>
<protein>
    <submittedName>
        <fullName evidence="9">PDZ domain-containing protein</fullName>
    </submittedName>
</protein>
<dbReference type="PROSITE" id="PS50106">
    <property type="entry name" value="PDZ"/>
    <property type="match status" value="1"/>
</dbReference>
<feature type="signal peptide" evidence="7">
    <location>
        <begin position="1"/>
        <end position="25"/>
    </location>
</feature>
<dbReference type="Pfam" id="PF22694">
    <property type="entry name" value="CtpB_N-like"/>
    <property type="match status" value="1"/>
</dbReference>
<dbReference type="NCBIfam" id="TIGR00225">
    <property type="entry name" value="prc"/>
    <property type="match status" value="1"/>
</dbReference>
<dbReference type="SUPFAM" id="SSF47090">
    <property type="entry name" value="PGBD-like"/>
    <property type="match status" value="1"/>
</dbReference>
<feature type="compositionally biased region" description="Polar residues" evidence="6">
    <location>
        <begin position="40"/>
        <end position="51"/>
    </location>
</feature>
<dbReference type="InterPro" id="IPR005151">
    <property type="entry name" value="Tail-specific_protease"/>
</dbReference>
<name>A0A417YF27_9BACI</name>
<organism evidence="9 10">
    <name type="scientific">Oceanobacillus profundus</name>
    <dbReference type="NCBI Taxonomy" id="372463"/>
    <lineage>
        <taxon>Bacteria</taxon>
        <taxon>Bacillati</taxon>
        <taxon>Bacillota</taxon>
        <taxon>Bacilli</taxon>
        <taxon>Bacillales</taxon>
        <taxon>Bacillaceae</taxon>
        <taxon>Oceanobacillus</taxon>
    </lineage>
</organism>
<dbReference type="Gene3D" id="2.30.42.10">
    <property type="match status" value="1"/>
</dbReference>
<dbReference type="InterPro" id="IPR036034">
    <property type="entry name" value="PDZ_sf"/>
</dbReference>